<evidence type="ECO:0000256" key="3">
    <source>
        <dbReference type="ARBA" id="ARBA00022833"/>
    </source>
</evidence>
<evidence type="ECO:0000313" key="10">
    <source>
        <dbReference type="Proteomes" id="UP001150904"/>
    </source>
</evidence>
<dbReference type="GO" id="GO:0008270">
    <property type="term" value="F:zinc ion binding"/>
    <property type="evidence" value="ECO:0007669"/>
    <property type="project" value="InterPro"/>
</dbReference>
<keyword evidence="3" id="KW-0862">Zinc</keyword>
<evidence type="ECO:0000256" key="4">
    <source>
        <dbReference type="ARBA" id="ARBA00023015"/>
    </source>
</evidence>
<dbReference type="GeneID" id="83179620"/>
<keyword evidence="5" id="KW-0238">DNA-binding</keyword>
<evidence type="ECO:0000256" key="7">
    <source>
        <dbReference type="ARBA" id="ARBA00023242"/>
    </source>
</evidence>
<accession>A0A9W9SZZ0</accession>
<dbReference type="GO" id="GO:0000981">
    <property type="term" value="F:DNA-binding transcription factor activity, RNA polymerase II-specific"/>
    <property type="evidence" value="ECO:0007669"/>
    <property type="project" value="TreeGrafter"/>
</dbReference>
<dbReference type="Pfam" id="PF04082">
    <property type="entry name" value="Fungal_trans"/>
    <property type="match status" value="1"/>
</dbReference>
<evidence type="ECO:0000313" key="9">
    <source>
        <dbReference type="EMBL" id="KAJ5204378.1"/>
    </source>
</evidence>
<keyword evidence="2" id="KW-0479">Metal-binding</keyword>
<dbReference type="OrthoDB" id="298012at2759"/>
<organism evidence="9 10">
    <name type="scientific">Penicillium cinerascens</name>
    <dbReference type="NCBI Taxonomy" id="70096"/>
    <lineage>
        <taxon>Eukaryota</taxon>
        <taxon>Fungi</taxon>
        <taxon>Dikarya</taxon>
        <taxon>Ascomycota</taxon>
        <taxon>Pezizomycotina</taxon>
        <taxon>Eurotiomycetes</taxon>
        <taxon>Eurotiomycetidae</taxon>
        <taxon>Eurotiales</taxon>
        <taxon>Aspergillaceae</taxon>
        <taxon>Penicillium</taxon>
    </lineage>
</organism>
<keyword evidence="6" id="KW-0804">Transcription</keyword>
<dbReference type="PANTHER" id="PTHR47782">
    <property type="entry name" value="ZN(II)2CYS6 TRANSCRIPTION FACTOR (EUROFUNG)-RELATED"/>
    <property type="match status" value="1"/>
</dbReference>
<dbReference type="PANTHER" id="PTHR47782:SF14">
    <property type="entry name" value="ZN(II)2CYS6 TRANSCRIPTION FACTOR (EUROFUNG)"/>
    <property type="match status" value="1"/>
</dbReference>
<comment type="caution">
    <text evidence="9">The sequence shown here is derived from an EMBL/GenBank/DDBJ whole genome shotgun (WGS) entry which is preliminary data.</text>
</comment>
<dbReference type="RefSeq" id="XP_058308857.1">
    <property type="nucleotide sequence ID" value="XM_058452319.1"/>
</dbReference>
<reference evidence="9" key="1">
    <citation type="submission" date="2022-12" db="EMBL/GenBank/DDBJ databases">
        <authorList>
            <person name="Petersen C."/>
        </authorList>
    </citation>
    <scope>NUCLEOTIDE SEQUENCE</scope>
    <source>
        <strain evidence="9">IBT 15544</strain>
    </source>
</reference>
<dbReference type="EMBL" id="JAPQKR010000012">
    <property type="protein sequence ID" value="KAJ5204378.1"/>
    <property type="molecule type" value="Genomic_DNA"/>
</dbReference>
<dbReference type="GO" id="GO:0005634">
    <property type="term" value="C:nucleus"/>
    <property type="evidence" value="ECO:0007669"/>
    <property type="project" value="UniProtKB-SubCell"/>
</dbReference>
<protein>
    <recommendedName>
        <fullName evidence="8">Xylanolytic transcriptional activator regulatory domain-containing protein</fullName>
    </recommendedName>
</protein>
<keyword evidence="10" id="KW-1185">Reference proteome</keyword>
<gene>
    <name evidence="9" type="ORF">N7498_005257</name>
</gene>
<keyword evidence="4" id="KW-0805">Transcription regulation</keyword>
<dbReference type="InterPro" id="IPR007219">
    <property type="entry name" value="XnlR_reg_dom"/>
</dbReference>
<dbReference type="GO" id="GO:0043565">
    <property type="term" value="F:sequence-specific DNA binding"/>
    <property type="evidence" value="ECO:0007669"/>
    <property type="project" value="TreeGrafter"/>
</dbReference>
<dbReference type="GO" id="GO:0045944">
    <property type="term" value="P:positive regulation of transcription by RNA polymerase II"/>
    <property type="evidence" value="ECO:0007669"/>
    <property type="project" value="TreeGrafter"/>
</dbReference>
<proteinExistence type="predicted"/>
<evidence type="ECO:0000256" key="6">
    <source>
        <dbReference type="ARBA" id="ARBA00023163"/>
    </source>
</evidence>
<keyword evidence="7" id="KW-0539">Nucleus</keyword>
<evidence type="ECO:0000256" key="5">
    <source>
        <dbReference type="ARBA" id="ARBA00023125"/>
    </source>
</evidence>
<comment type="subcellular location">
    <subcellularLocation>
        <location evidence="1">Nucleus</location>
    </subcellularLocation>
</comment>
<dbReference type="GO" id="GO:0006351">
    <property type="term" value="P:DNA-templated transcription"/>
    <property type="evidence" value="ECO:0007669"/>
    <property type="project" value="InterPro"/>
</dbReference>
<name>A0A9W9SZZ0_9EURO</name>
<dbReference type="CDD" id="cd12148">
    <property type="entry name" value="fungal_TF_MHR"/>
    <property type="match status" value="1"/>
</dbReference>
<dbReference type="Proteomes" id="UP001150904">
    <property type="component" value="Unassembled WGS sequence"/>
</dbReference>
<dbReference type="InterPro" id="IPR052202">
    <property type="entry name" value="Yeast_MetPath_Reg"/>
</dbReference>
<feature type="domain" description="Xylanolytic transcriptional activator regulatory" evidence="8">
    <location>
        <begin position="269"/>
        <end position="343"/>
    </location>
</feature>
<dbReference type="AlphaFoldDB" id="A0A9W9SZZ0"/>
<evidence type="ECO:0000256" key="2">
    <source>
        <dbReference type="ARBA" id="ARBA00022723"/>
    </source>
</evidence>
<evidence type="ECO:0000259" key="8">
    <source>
        <dbReference type="SMART" id="SM00906"/>
    </source>
</evidence>
<sequence>MLEAKAKGLFRLRSKEALPPIGMRLLLSYPLRFRTLTENSAIGNGLNARQSHAHVEQLDGDQTSQYERDFAEQNATDHTVQDAMGEIGFLSCIAMAEPRDGSRGLSQELSIGRMLRSTLSLSGANPTQSAIDPYIQSTVAMVDPSMTLNRQLCLPFITRFVETVGVQFLHINPKALLDDFEAFFNISDDSANNTQSFLPVKRFNLYLSMATGALLSPGSGSLQGLASNYHAAAMKLFPRIIDSGARVDILHCMLSLILYSMHGDIGGSTWHLIGLAMKKAIAGRFHKEVETDSRMSPELLKARRNIFWSLYTLDRTISTITDRPFSIEDDDIAVLGPEGYQKTVSSGNDDLACHLVSHARFMSSIRDAASNSILYHYGNFCYWKDFAIGHDSATKFTAVCVKRLSCRAMIEILKVKGSVNTESNLVRGSGSIENDFIKASVDYVEEEYQRFDRGEFTGSFVDAYDIFGAGVIIVCLSAGKSLPARNANIVSKCTALLTLLGERFSGLRVFRRVLWALSGLVVGESVNDPIIRELPPVIPDGIRDLISAVI</sequence>
<reference evidence="9" key="2">
    <citation type="journal article" date="2023" name="IMA Fungus">
        <title>Comparative genomic study of the Penicillium genus elucidates a diverse pangenome and 15 lateral gene transfer events.</title>
        <authorList>
            <person name="Petersen C."/>
            <person name="Sorensen T."/>
            <person name="Nielsen M.R."/>
            <person name="Sondergaard T.E."/>
            <person name="Sorensen J.L."/>
            <person name="Fitzpatrick D.A."/>
            <person name="Frisvad J.C."/>
            <person name="Nielsen K.L."/>
        </authorList>
    </citation>
    <scope>NUCLEOTIDE SEQUENCE</scope>
    <source>
        <strain evidence="9">IBT 15544</strain>
    </source>
</reference>
<evidence type="ECO:0000256" key="1">
    <source>
        <dbReference type="ARBA" id="ARBA00004123"/>
    </source>
</evidence>
<dbReference type="SMART" id="SM00906">
    <property type="entry name" value="Fungal_trans"/>
    <property type="match status" value="1"/>
</dbReference>